<dbReference type="InterPro" id="IPR023210">
    <property type="entry name" value="NADP_OxRdtase_dom"/>
</dbReference>
<proteinExistence type="predicted"/>
<protein>
    <recommendedName>
        <fullName evidence="1">NADP-dependent oxidoreductase domain-containing protein</fullName>
    </recommendedName>
</protein>
<dbReference type="Pfam" id="PF00248">
    <property type="entry name" value="Aldo_ket_red"/>
    <property type="match status" value="1"/>
</dbReference>
<evidence type="ECO:0000259" key="1">
    <source>
        <dbReference type="Pfam" id="PF00248"/>
    </source>
</evidence>
<dbReference type="PANTHER" id="PTHR43312">
    <property type="entry name" value="D-THREO-ALDOSE 1-DEHYDROGENASE"/>
    <property type="match status" value="1"/>
</dbReference>
<comment type="caution">
    <text evidence="2">The sequence shown here is derived from an EMBL/GenBank/DDBJ whole genome shotgun (WGS) entry which is preliminary data.</text>
</comment>
<evidence type="ECO:0000313" key="3">
    <source>
        <dbReference type="Proteomes" id="UP000823046"/>
    </source>
</evidence>
<dbReference type="Proteomes" id="UP000823046">
    <property type="component" value="Unassembled WGS sequence"/>
</dbReference>
<dbReference type="InterPro" id="IPR036812">
    <property type="entry name" value="NAD(P)_OxRdtase_dom_sf"/>
</dbReference>
<dbReference type="CDD" id="cd19099">
    <property type="entry name" value="AKR_unchar"/>
    <property type="match status" value="1"/>
</dbReference>
<reference evidence="2 3" key="1">
    <citation type="journal article" date="2020" name="bioRxiv">
        <title>Metabolic contributions of an alphaproteobacterial endosymbiont in the apicomplexan Cardiosporidium cionae.</title>
        <authorList>
            <person name="Hunter E.S."/>
            <person name="Paight C.J."/>
            <person name="Lane C.E."/>
        </authorList>
    </citation>
    <scope>NUCLEOTIDE SEQUENCE [LARGE SCALE GENOMIC DNA]</scope>
    <source>
        <strain evidence="2">ESH_2018</strain>
    </source>
</reference>
<sequence>MQGYSHVKKTELLQQTVAGDTKKASIGFGCYRIAQKEPMHREALIYAIENGIHLIDTSGNYSDGESEEVIGEVLVELFAKEYSLRREHIYLISKYGYINGQNLARYEAGLKFPDTVEYNPQLMHCIHPEFMKDQLTRSLQRLKTSYLDCYLLHNPEYYILKNISKFQSADKRADDAAVHAEMLRRISLAFEYLEQEVVHTGRVKSYGISSNSFSLKEEDPHFLPYSSLLSLAEAAAVKISGEGSHHHFTTVQFPANLVEKEALSHAVQWASRNHLNVLINRPLNAFLDKGSWRLADYPDKSDELLAVSHELKEECMELKFHKVLEALKESEQCVMGEFAMSFFEWENYLEGYLYPTIRKTVMEDRLDSSQRALDKLQAWIDLLCSVANHKSGVHTRDFLTRKLHYSIPERTPLQEFALKFLLQTPGVSYVLVGQRRIEYVDNILHVLKDIKNS</sequence>
<evidence type="ECO:0000313" key="2">
    <source>
        <dbReference type="EMBL" id="KAF8819214.1"/>
    </source>
</evidence>
<feature type="domain" description="NADP-dependent oxidoreductase" evidence="1">
    <location>
        <begin position="26"/>
        <end position="212"/>
    </location>
</feature>
<dbReference type="EMBL" id="JADAQX010000887">
    <property type="protein sequence ID" value="KAF8819214.1"/>
    <property type="molecule type" value="Genomic_DNA"/>
</dbReference>
<dbReference type="Gene3D" id="3.20.20.100">
    <property type="entry name" value="NADP-dependent oxidoreductase domain"/>
    <property type="match status" value="1"/>
</dbReference>
<gene>
    <name evidence="2" type="ORF">IE077_001409</name>
</gene>
<dbReference type="SUPFAM" id="SSF51430">
    <property type="entry name" value="NAD(P)-linked oxidoreductase"/>
    <property type="match status" value="1"/>
</dbReference>
<name>A0ABQ7J5D4_9APIC</name>
<organism evidence="2 3">
    <name type="scientific">Cardiosporidium cionae</name>
    <dbReference type="NCBI Taxonomy" id="476202"/>
    <lineage>
        <taxon>Eukaryota</taxon>
        <taxon>Sar</taxon>
        <taxon>Alveolata</taxon>
        <taxon>Apicomplexa</taxon>
        <taxon>Aconoidasida</taxon>
        <taxon>Nephromycida</taxon>
        <taxon>Cardiosporidium</taxon>
    </lineage>
</organism>
<dbReference type="PANTHER" id="PTHR43312:SF1">
    <property type="entry name" value="NADP-DEPENDENT OXIDOREDUCTASE DOMAIN-CONTAINING PROTEIN"/>
    <property type="match status" value="1"/>
</dbReference>
<accession>A0ABQ7J5D4</accession>
<dbReference type="InterPro" id="IPR053135">
    <property type="entry name" value="AKR2_Oxidoreductase"/>
</dbReference>
<keyword evidence="3" id="KW-1185">Reference proteome</keyword>